<dbReference type="GO" id="GO:0009103">
    <property type="term" value="P:lipopolysaccharide biosynthetic process"/>
    <property type="evidence" value="ECO:0007669"/>
    <property type="project" value="TreeGrafter"/>
</dbReference>
<sequence>MTLVAFLKHLAFACSLILLSIIIMRLMIFRVRIMDMPNGRSAHGSPTPKSGGLAIVFTFFVGMVIISLVARITMISTWYFYCFFVSALLIAGISFYDDIKQKQYKIKLLTQVIAVTAVLASGIVIDRISWSSVGYINLGWLAYPTSFLWILGLTNAFNFMDGLDGLAGGVALIVSFFFCLITFREGSILVYIVSYTIIAGTLGFLLYNFPPAVIFMGDVGSAFLGFTFAVLAIIAARYDHSHTSFFVMPLLLFNFIYDTTFTFFRRLLRGEKVTEAHRTHLYQLFQRLGYSHRVVSLFHYGLCILQGLAALWMVSVTGASKRLLFFLVFFVIQVVYTIIVMKAAKRAGLV</sequence>
<evidence type="ECO:0000256" key="2">
    <source>
        <dbReference type="ARBA" id="ARBA00022475"/>
    </source>
</evidence>
<dbReference type="AlphaFoldDB" id="A0A933LRC1"/>
<keyword evidence="5 8" id="KW-1133">Transmembrane helix</keyword>
<accession>A0A933LRC1</accession>
<dbReference type="InterPro" id="IPR000715">
    <property type="entry name" value="Glycosyl_transferase_4"/>
</dbReference>
<feature type="transmembrane region" description="Helical" evidence="8">
    <location>
        <begin position="189"/>
        <end position="207"/>
    </location>
</feature>
<organism evidence="9 10">
    <name type="scientific">Tectimicrobiota bacterium</name>
    <dbReference type="NCBI Taxonomy" id="2528274"/>
    <lineage>
        <taxon>Bacteria</taxon>
        <taxon>Pseudomonadati</taxon>
        <taxon>Nitrospinota/Tectimicrobiota group</taxon>
        <taxon>Candidatus Tectimicrobiota</taxon>
    </lineage>
</organism>
<evidence type="ECO:0000313" key="10">
    <source>
        <dbReference type="Proteomes" id="UP000772181"/>
    </source>
</evidence>
<evidence type="ECO:0000256" key="7">
    <source>
        <dbReference type="PIRSR" id="PIRSR600715-1"/>
    </source>
</evidence>
<keyword evidence="2" id="KW-1003">Cell membrane</keyword>
<feature type="binding site" evidence="7">
    <location>
        <position position="158"/>
    </location>
    <ligand>
        <name>Mg(2+)</name>
        <dbReference type="ChEBI" id="CHEBI:18420"/>
    </ligand>
</feature>
<evidence type="ECO:0000256" key="8">
    <source>
        <dbReference type="SAM" id="Phobius"/>
    </source>
</evidence>
<evidence type="ECO:0000256" key="5">
    <source>
        <dbReference type="ARBA" id="ARBA00022989"/>
    </source>
</evidence>
<keyword evidence="4 8" id="KW-0812">Transmembrane</keyword>
<name>A0A933LRC1_UNCTE</name>
<dbReference type="CDD" id="cd06853">
    <property type="entry name" value="GT_WecA_like"/>
    <property type="match status" value="1"/>
</dbReference>
<dbReference type="Proteomes" id="UP000772181">
    <property type="component" value="Unassembled WGS sequence"/>
</dbReference>
<dbReference type="PANTHER" id="PTHR22926">
    <property type="entry name" value="PHOSPHO-N-ACETYLMURAMOYL-PENTAPEPTIDE-TRANSFERASE"/>
    <property type="match status" value="1"/>
</dbReference>
<feature type="transmembrane region" description="Helical" evidence="8">
    <location>
        <begin position="297"/>
        <end position="317"/>
    </location>
</feature>
<evidence type="ECO:0000256" key="1">
    <source>
        <dbReference type="ARBA" id="ARBA00004651"/>
    </source>
</evidence>
<evidence type="ECO:0000256" key="4">
    <source>
        <dbReference type="ARBA" id="ARBA00022692"/>
    </source>
</evidence>
<feature type="transmembrane region" description="Helical" evidence="8">
    <location>
        <begin position="6"/>
        <end position="29"/>
    </location>
</feature>
<gene>
    <name evidence="9" type="ORF">HY730_09520</name>
</gene>
<dbReference type="EMBL" id="JACQWF010000413">
    <property type="protein sequence ID" value="MBI4596594.1"/>
    <property type="molecule type" value="Genomic_DNA"/>
</dbReference>
<feature type="transmembrane region" description="Helical" evidence="8">
    <location>
        <begin position="78"/>
        <end position="96"/>
    </location>
</feature>
<feature type="binding site" evidence="7">
    <location>
        <position position="218"/>
    </location>
    <ligand>
        <name>Mg(2+)</name>
        <dbReference type="ChEBI" id="CHEBI:18420"/>
    </ligand>
</feature>
<dbReference type="GO" id="GO:0071555">
    <property type="term" value="P:cell wall organization"/>
    <property type="evidence" value="ECO:0007669"/>
    <property type="project" value="TreeGrafter"/>
</dbReference>
<dbReference type="GO" id="GO:0044038">
    <property type="term" value="P:cell wall macromolecule biosynthetic process"/>
    <property type="evidence" value="ECO:0007669"/>
    <property type="project" value="TreeGrafter"/>
</dbReference>
<dbReference type="GO" id="GO:0005886">
    <property type="term" value="C:plasma membrane"/>
    <property type="evidence" value="ECO:0007669"/>
    <property type="project" value="UniProtKB-SubCell"/>
</dbReference>
<feature type="transmembrane region" description="Helical" evidence="8">
    <location>
        <begin position="108"/>
        <end position="128"/>
    </location>
</feature>
<evidence type="ECO:0000313" key="9">
    <source>
        <dbReference type="EMBL" id="MBI4596594.1"/>
    </source>
</evidence>
<comment type="cofactor">
    <cofactor evidence="7">
        <name>Mg(2+)</name>
        <dbReference type="ChEBI" id="CHEBI:18420"/>
    </cofactor>
</comment>
<keyword evidence="6 8" id="KW-0472">Membrane</keyword>
<keyword evidence="7" id="KW-0479">Metal-binding</keyword>
<evidence type="ECO:0000256" key="6">
    <source>
        <dbReference type="ARBA" id="ARBA00023136"/>
    </source>
</evidence>
<keyword evidence="7" id="KW-0460">Magnesium</keyword>
<evidence type="ECO:0000256" key="3">
    <source>
        <dbReference type="ARBA" id="ARBA00022679"/>
    </source>
</evidence>
<feature type="transmembrane region" description="Helical" evidence="8">
    <location>
        <begin position="219"/>
        <end position="238"/>
    </location>
</feature>
<comment type="caution">
    <text evidence="9">The sequence shown here is derived from an EMBL/GenBank/DDBJ whole genome shotgun (WGS) entry which is preliminary data.</text>
</comment>
<feature type="transmembrane region" description="Helical" evidence="8">
    <location>
        <begin position="323"/>
        <end position="344"/>
    </location>
</feature>
<dbReference type="PANTHER" id="PTHR22926:SF3">
    <property type="entry name" value="UNDECAPRENYL-PHOSPHATE ALPHA-N-ACETYLGLUCOSAMINYL 1-PHOSPHATE TRANSFERASE"/>
    <property type="match status" value="1"/>
</dbReference>
<feature type="transmembrane region" description="Helical" evidence="8">
    <location>
        <begin position="165"/>
        <end position="183"/>
    </location>
</feature>
<protein>
    <submittedName>
        <fullName evidence="9">Undecaprenyl/decaprenyl-phosphate alpha-N-acetylglucosaminyl 1-phosphate transferase</fullName>
    </submittedName>
</protein>
<dbReference type="GO" id="GO:0016780">
    <property type="term" value="F:phosphotransferase activity, for other substituted phosphate groups"/>
    <property type="evidence" value="ECO:0007669"/>
    <property type="project" value="InterPro"/>
</dbReference>
<comment type="subcellular location">
    <subcellularLocation>
        <location evidence="1">Cell membrane</location>
        <topology evidence="1">Multi-pass membrane protein</topology>
    </subcellularLocation>
</comment>
<keyword evidence="3 9" id="KW-0808">Transferase</keyword>
<feature type="transmembrane region" description="Helical" evidence="8">
    <location>
        <begin position="244"/>
        <end position="264"/>
    </location>
</feature>
<dbReference type="Pfam" id="PF00953">
    <property type="entry name" value="Glycos_transf_4"/>
    <property type="match status" value="1"/>
</dbReference>
<proteinExistence type="predicted"/>
<dbReference type="GO" id="GO:0046872">
    <property type="term" value="F:metal ion binding"/>
    <property type="evidence" value="ECO:0007669"/>
    <property type="project" value="UniProtKB-KW"/>
</dbReference>
<feature type="transmembrane region" description="Helical" evidence="8">
    <location>
        <begin position="50"/>
        <end position="72"/>
    </location>
</feature>
<feature type="transmembrane region" description="Helical" evidence="8">
    <location>
        <begin position="134"/>
        <end position="153"/>
    </location>
</feature>
<reference evidence="9" key="1">
    <citation type="submission" date="2020-07" db="EMBL/GenBank/DDBJ databases">
        <title>Huge and variable diversity of episymbiotic CPR bacteria and DPANN archaea in groundwater ecosystems.</title>
        <authorList>
            <person name="He C.Y."/>
            <person name="Keren R."/>
            <person name="Whittaker M."/>
            <person name="Farag I.F."/>
            <person name="Doudna J."/>
            <person name="Cate J.H.D."/>
            <person name="Banfield J.F."/>
        </authorList>
    </citation>
    <scope>NUCLEOTIDE SEQUENCE</scope>
    <source>
        <strain evidence="9">NC_groundwater_1482_Ag_S-0.65um_47_24</strain>
    </source>
</reference>